<keyword evidence="3" id="KW-1185">Reference proteome</keyword>
<organism evidence="2 3">
    <name type="scientific">Paenibacillus radicis</name>
    <name type="common">ex Xue et al. 2023</name>
    <dbReference type="NCBI Taxonomy" id="2972489"/>
    <lineage>
        <taxon>Bacteria</taxon>
        <taxon>Bacillati</taxon>
        <taxon>Bacillota</taxon>
        <taxon>Bacilli</taxon>
        <taxon>Bacillales</taxon>
        <taxon>Paenibacillaceae</taxon>
        <taxon>Paenibacillus</taxon>
    </lineage>
</organism>
<dbReference type="Proteomes" id="UP001300012">
    <property type="component" value="Unassembled WGS sequence"/>
</dbReference>
<dbReference type="EMBL" id="JANQBD010000031">
    <property type="protein sequence ID" value="MCR8635743.1"/>
    <property type="molecule type" value="Genomic_DNA"/>
</dbReference>
<dbReference type="InterPro" id="IPR008841">
    <property type="entry name" value="Siphovirus-type_tail_N"/>
</dbReference>
<comment type="caution">
    <text evidence="2">The sequence shown here is derived from an EMBL/GenBank/DDBJ whole genome shotgun (WGS) entry which is preliminary data.</text>
</comment>
<reference evidence="2 3" key="1">
    <citation type="submission" date="2022-08" db="EMBL/GenBank/DDBJ databases">
        <title>Paenibacillus endoradicis sp. nov., Paenibacillus radicibacter sp. nov and Paenibacillus pararadicis sp. nov., three cold-adapted plant growth-promoting bacteria isolated from root of Larix gmelinii in Great Khingan.</title>
        <authorList>
            <person name="Xue H."/>
        </authorList>
    </citation>
    <scope>NUCLEOTIDE SEQUENCE [LARGE SCALE GENOMIC DNA]</scope>
    <source>
        <strain evidence="2 3">N5-1-1-5</strain>
    </source>
</reference>
<evidence type="ECO:0000313" key="2">
    <source>
        <dbReference type="EMBL" id="MCR8635743.1"/>
    </source>
</evidence>
<gene>
    <name evidence="2" type="ORF">NV381_31510</name>
</gene>
<evidence type="ECO:0000259" key="1">
    <source>
        <dbReference type="Pfam" id="PF05709"/>
    </source>
</evidence>
<feature type="domain" description="Siphovirus-type tail component RIFT-related" evidence="1">
    <location>
        <begin position="13"/>
        <end position="127"/>
    </location>
</feature>
<sequence>MSLITLDGRTLDSFGLIVQPGHEHSILPSTVDRTLPLAGRNGAWDFGADMGARVFMFPLAWATETNRENLQQKIRSFASFLTDDKGRPREIVLVFSYEPSVFYKVRYSGSLMPKRDFAMAFFNLPLVAFDPLASGTERIFETTITDSPYFFEIQSNGNVSTEPVIVLTNTGSTLNGFKIVNEYEVI</sequence>
<evidence type="ECO:0000313" key="3">
    <source>
        <dbReference type="Proteomes" id="UP001300012"/>
    </source>
</evidence>
<accession>A0ABT1YTY4</accession>
<dbReference type="RefSeq" id="WP_258217288.1">
    <property type="nucleotide sequence ID" value="NZ_JANQBD010000031.1"/>
</dbReference>
<dbReference type="Pfam" id="PF05709">
    <property type="entry name" value="Sipho_tail"/>
    <property type="match status" value="1"/>
</dbReference>
<dbReference type="Gene3D" id="2.40.30.200">
    <property type="match status" value="1"/>
</dbReference>
<protein>
    <submittedName>
        <fullName evidence="2">Phage tail family protein</fullName>
    </submittedName>
</protein>
<name>A0ABT1YTY4_9BACL</name>
<proteinExistence type="predicted"/>